<keyword evidence="2" id="KW-1185">Reference proteome</keyword>
<evidence type="ECO:0000313" key="1">
    <source>
        <dbReference type="EMBL" id="URE31730.1"/>
    </source>
</evidence>
<gene>
    <name evidence="1" type="ORF">MUK42_17317</name>
</gene>
<dbReference type="OrthoDB" id="360390at2759"/>
<accession>A0A9E7KYK2</accession>
<organism evidence="1 2">
    <name type="scientific">Musa troglodytarum</name>
    <name type="common">fe'i banana</name>
    <dbReference type="NCBI Taxonomy" id="320322"/>
    <lineage>
        <taxon>Eukaryota</taxon>
        <taxon>Viridiplantae</taxon>
        <taxon>Streptophyta</taxon>
        <taxon>Embryophyta</taxon>
        <taxon>Tracheophyta</taxon>
        <taxon>Spermatophyta</taxon>
        <taxon>Magnoliopsida</taxon>
        <taxon>Liliopsida</taxon>
        <taxon>Zingiberales</taxon>
        <taxon>Musaceae</taxon>
        <taxon>Musa</taxon>
    </lineage>
</organism>
<name>A0A9E7KYK2_9LILI</name>
<protein>
    <submittedName>
        <fullName evidence="1">Suppressor of forked protein (Suf)</fullName>
    </submittedName>
</protein>
<reference evidence="1" key="1">
    <citation type="submission" date="2022-05" db="EMBL/GenBank/DDBJ databases">
        <title>The Musa troglodytarum L. genome provides insights into the mechanism of non-climacteric behaviour and enrichment of carotenoids.</title>
        <authorList>
            <person name="Wang J."/>
        </authorList>
    </citation>
    <scope>NUCLEOTIDE SEQUENCE</scope>
    <source>
        <tissue evidence="1">Leaf</tissue>
    </source>
</reference>
<proteinExistence type="predicted"/>
<dbReference type="EMBL" id="CP097510">
    <property type="protein sequence ID" value="URE31730.1"/>
    <property type="molecule type" value="Genomic_DNA"/>
</dbReference>
<dbReference type="Proteomes" id="UP001055439">
    <property type="component" value="Chromosome 8"/>
</dbReference>
<dbReference type="AlphaFoldDB" id="A0A9E7KYK2"/>
<sequence length="62" mass="6984">MPYKLQFGTTFLLYDCCESPPPISTMAPPVSNQVFEQAIQCAFPSFKELNITCKHGPTNWTN</sequence>
<evidence type="ECO:0000313" key="2">
    <source>
        <dbReference type="Proteomes" id="UP001055439"/>
    </source>
</evidence>